<feature type="domain" description="XdhC- CoxI" evidence="1">
    <location>
        <begin position="11"/>
        <end position="78"/>
    </location>
</feature>
<dbReference type="InterPro" id="IPR003777">
    <property type="entry name" value="XdhC_CoxI"/>
</dbReference>
<accession>A0A4S8PRR2</accession>
<dbReference type="AlphaFoldDB" id="A0A4S8PRR2"/>
<proteinExistence type="predicted"/>
<dbReference type="Pfam" id="PF13478">
    <property type="entry name" value="XdhC_C"/>
    <property type="match status" value="1"/>
</dbReference>
<dbReference type="PANTHER" id="PTHR30388">
    <property type="entry name" value="ALDEHYDE OXIDOREDUCTASE MOLYBDENUM COFACTOR ASSEMBLY PROTEIN"/>
    <property type="match status" value="1"/>
</dbReference>
<protein>
    <submittedName>
        <fullName evidence="3">XdhC family protein</fullName>
    </submittedName>
</protein>
<dbReference type="Pfam" id="PF02625">
    <property type="entry name" value="XdhC_CoxI"/>
    <property type="match status" value="1"/>
</dbReference>
<dbReference type="InterPro" id="IPR027051">
    <property type="entry name" value="XdhC_Rossmann_dom"/>
</dbReference>
<dbReference type="InterPro" id="IPR052698">
    <property type="entry name" value="MoCofactor_Util/Proc"/>
</dbReference>
<name>A0A4S8PRR2_9ACTN</name>
<keyword evidence="4" id="KW-1185">Reference proteome</keyword>
<dbReference type="Gene3D" id="3.40.50.720">
    <property type="entry name" value="NAD(P)-binding Rossmann-like Domain"/>
    <property type="match status" value="1"/>
</dbReference>
<organism evidence="3 4">
    <name type="scientific">Glycomyces paridis</name>
    <dbReference type="NCBI Taxonomy" id="2126555"/>
    <lineage>
        <taxon>Bacteria</taxon>
        <taxon>Bacillati</taxon>
        <taxon>Actinomycetota</taxon>
        <taxon>Actinomycetes</taxon>
        <taxon>Glycomycetales</taxon>
        <taxon>Glycomycetaceae</taxon>
        <taxon>Glycomyces</taxon>
    </lineage>
</organism>
<feature type="domain" description="XdhC Rossmann" evidence="2">
    <location>
        <begin position="176"/>
        <end position="317"/>
    </location>
</feature>
<comment type="caution">
    <text evidence="3">The sequence shown here is derived from an EMBL/GenBank/DDBJ whole genome shotgun (WGS) entry which is preliminary data.</text>
</comment>
<evidence type="ECO:0000313" key="4">
    <source>
        <dbReference type="Proteomes" id="UP000305792"/>
    </source>
</evidence>
<evidence type="ECO:0000313" key="3">
    <source>
        <dbReference type="EMBL" id="THV32242.1"/>
    </source>
</evidence>
<reference evidence="3 4" key="1">
    <citation type="journal article" date="2018" name="Int. J. Syst. Evol. Microbiol.">
        <title>Glycomyces paridis sp. nov., isolated from the medicinal plant Paris polyphylla.</title>
        <authorList>
            <person name="Fang X.M."/>
            <person name="Bai J.L."/>
            <person name="Su J."/>
            <person name="Zhao L.L."/>
            <person name="Liu H.Y."/>
            <person name="Ma B.P."/>
            <person name="Zhang Y.Q."/>
            <person name="Yu L.Y."/>
        </authorList>
    </citation>
    <scope>NUCLEOTIDE SEQUENCE [LARGE SCALE GENOMIC DNA]</scope>
    <source>
        <strain evidence="3 4">CPCC 204357</strain>
    </source>
</reference>
<dbReference type="RefSeq" id="WP_136528013.1">
    <property type="nucleotide sequence ID" value="NZ_STGX01000001.1"/>
</dbReference>
<dbReference type="OrthoDB" id="9815497at2"/>
<dbReference type="PANTHER" id="PTHR30388:SF4">
    <property type="entry name" value="MOLYBDENUM COFACTOR INSERTION CHAPERONE PAOD"/>
    <property type="match status" value="1"/>
</dbReference>
<dbReference type="Proteomes" id="UP000305792">
    <property type="component" value="Unassembled WGS sequence"/>
</dbReference>
<sequence>MKDIAATLHAWQAEGRPFALASLVAVSGSAPRPIGTALAVDADGTVCGGVSGGCVEAAVYTRCREVLDTGQAAVETFGYGDEDAFANGLTCGGSMDVLIVRVEPDDGAVAAALAAIIAREAVTLVRAVEGPDLGAAAARTARGTTGPLDLDGADLPESSGRVGRFAVEVHRPPPRLLVYGAVDFARPVVTLATTLGFAVTVCDARSVFATPGRFPGADVVVDWPHRHFATARPDADTAVCLLTHDEKFDLPLLELALVSDAGYIGALGSRATHRDRLARLREAGLHETALARLRAPIGLDLNGRTAEETALAIVAEIVAVRNRAAAGFLTEAQGPLHH</sequence>
<evidence type="ECO:0000259" key="2">
    <source>
        <dbReference type="Pfam" id="PF13478"/>
    </source>
</evidence>
<gene>
    <name evidence="3" type="ORF">E9998_02030</name>
</gene>
<dbReference type="EMBL" id="STGX01000001">
    <property type="protein sequence ID" value="THV32242.1"/>
    <property type="molecule type" value="Genomic_DNA"/>
</dbReference>
<evidence type="ECO:0000259" key="1">
    <source>
        <dbReference type="Pfam" id="PF02625"/>
    </source>
</evidence>